<dbReference type="Proteomes" id="UP000093476">
    <property type="component" value="Unassembled WGS sequence"/>
</dbReference>
<organism evidence="1 2">
    <name type="scientific">Photorhabdus australis subsp. thailandensis</name>
    <dbReference type="NCBI Taxonomy" id="2805096"/>
    <lineage>
        <taxon>Bacteria</taxon>
        <taxon>Pseudomonadati</taxon>
        <taxon>Pseudomonadota</taxon>
        <taxon>Gammaproteobacteria</taxon>
        <taxon>Enterobacterales</taxon>
        <taxon>Morganellaceae</taxon>
        <taxon>Photorhabdus</taxon>
    </lineage>
</organism>
<evidence type="ECO:0000313" key="2">
    <source>
        <dbReference type="Proteomes" id="UP000093476"/>
    </source>
</evidence>
<gene>
    <name evidence="1" type="ORF">Ppb6_02213</name>
</gene>
<keyword evidence="2" id="KW-1185">Reference proteome</keyword>
<sequence>MLVKQHMTPSDPLACAIKDVASAQKTTFATTQAVWRFLNNDRIAFSQLNQPIIALVRKEIARTSHQYALVAHDWSRLHFYSHRNKIY</sequence>
<dbReference type="SUPFAM" id="SSF53098">
    <property type="entry name" value="Ribonuclease H-like"/>
    <property type="match status" value="1"/>
</dbReference>
<dbReference type="InterPro" id="IPR012337">
    <property type="entry name" value="RNaseH-like_sf"/>
</dbReference>
<reference evidence="1 2" key="1">
    <citation type="submission" date="2015-12" db="EMBL/GenBank/DDBJ databases">
        <title>Genome comparisons provide insights into the role of secondary metabolites in the pathogenic phase of the Photorhabdus life cycle.</title>
        <authorList>
            <person name="Tobias N.J."/>
            <person name="Mishra B."/>
            <person name="Gupta D.K."/>
            <person name="Thines M."/>
            <person name="Stinear T.P."/>
            <person name="Bode H.B."/>
        </authorList>
    </citation>
    <scope>NUCLEOTIDE SEQUENCE [LARGE SCALE GENOMIC DNA]</scope>
    <source>
        <strain evidence="1 2">PB68.1</strain>
    </source>
</reference>
<proteinExistence type="predicted"/>
<name>A0A1C0U3H8_9GAMM</name>
<dbReference type="AlphaFoldDB" id="A0A1C0U3H8"/>
<comment type="caution">
    <text evidence="1">The sequence shown here is derived from an EMBL/GenBank/DDBJ whole genome shotgun (WGS) entry which is preliminary data.</text>
</comment>
<dbReference type="EMBL" id="LOMY01000085">
    <property type="protein sequence ID" value="OCQ52477.1"/>
    <property type="molecule type" value="Genomic_DNA"/>
</dbReference>
<protein>
    <submittedName>
        <fullName evidence="1">Uncharacterized protein</fullName>
    </submittedName>
</protein>
<evidence type="ECO:0000313" key="1">
    <source>
        <dbReference type="EMBL" id="OCQ52477.1"/>
    </source>
</evidence>
<accession>A0A1C0U3H8</accession>